<proteinExistence type="inferred from homology"/>
<dbReference type="SUPFAM" id="SSF52080">
    <property type="entry name" value="Ribosomal proteins L15p and L18e"/>
    <property type="match status" value="1"/>
</dbReference>
<protein>
    <recommendedName>
        <fullName evidence="4">Large ribosomal subunit protein uL15</fullName>
    </recommendedName>
</protein>
<dbReference type="Gene3D" id="3.100.10.10">
    <property type="match status" value="1"/>
</dbReference>
<comment type="similarity">
    <text evidence="1 4 5">Belongs to the universal ribosomal protein uL15 family.</text>
</comment>
<evidence type="ECO:0000259" key="7">
    <source>
        <dbReference type="Pfam" id="PF00828"/>
    </source>
</evidence>
<gene>
    <name evidence="4" type="primary">rplO</name>
    <name evidence="8" type="ORF">A3H61_00610</name>
</gene>
<dbReference type="EMBL" id="MHJU01000009">
    <property type="protein sequence ID" value="OGY73673.1"/>
    <property type="molecule type" value="Genomic_DNA"/>
</dbReference>
<dbReference type="AlphaFoldDB" id="A0A1G2A9T4"/>
<dbReference type="InterPro" id="IPR021131">
    <property type="entry name" value="Ribosomal_uL15/eL18"/>
</dbReference>
<dbReference type="PANTHER" id="PTHR12934:SF11">
    <property type="entry name" value="LARGE RIBOSOMAL SUBUNIT PROTEIN UL15M"/>
    <property type="match status" value="1"/>
</dbReference>
<dbReference type="HAMAP" id="MF_01341">
    <property type="entry name" value="Ribosomal_uL15"/>
    <property type="match status" value="1"/>
</dbReference>
<keyword evidence="2 4" id="KW-0689">Ribosomal protein</keyword>
<keyword evidence="4" id="KW-0694">RNA-binding</keyword>
<evidence type="ECO:0000256" key="6">
    <source>
        <dbReference type="SAM" id="MobiDB-lite"/>
    </source>
</evidence>
<feature type="domain" description="Large ribosomal subunit protein uL15/eL18" evidence="7">
    <location>
        <begin position="77"/>
        <end position="145"/>
    </location>
</feature>
<dbReference type="GO" id="GO:0003735">
    <property type="term" value="F:structural constituent of ribosome"/>
    <property type="evidence" value="ECO:0007669"/>
    <property type="project" value="InterPro"/>
</dbReference>
<comment type="subunit">
    <text evidence="4">Part of the 50S ribosomal subunit.</text>
</comment>
<dbReference type="PROSITE" id="PS00475">
    <property type="entry name" value="RIBOSOMAL_L15"/>
    <property type="match status" value="1"/>
</dbReference>
<name>A0A1G2A9T4_9BACT</name>
<dbReference type="GO" id="GO:0019843">
    <property type="term" value="F:rRNA binding"/>
    <property type="evidence" value="ECO:0007669"/>
    <property type="project" value="UniProtKB-UniRule"/>
</dbReference>
<dbReference type="InterPro" id="IPR005749">
    <property type="entry name" value="Ribosomal_uL15_bac-type"/>
</dbReference>
<keyword evidence="3 4" id="KW-0687">Ribonucleoprotein</keyword>
<dbReference type="GO" id="GO:0006412">
    <property type="term" value="P:translation"/>
    <property type="evidence" value="ECO:0007669"/>
    <property type="project" value="UniProtKB-UniRule"/>
</dbReference>
<dbReference type="Proteomes" id="UP000178315">
    <property type="component" value="Unassembled WGS sequence"/>
</dbReference>
<dbReference type="Pfam" id="PF00828">
    <property type="entry name" value="Ribosomal_L27A"/>
    <property type="match status" value="1"/>
</dbReference>
<organism evidence="8 9">
    <name type="scientific">Candidatus Jacksonbacteria bacterium RIFCSPLOWO2_02_FULL_44_20</name>
    <dbReference type="NCBI Taxonomy" id="1798460"/>
    <lineage>
        <taxon>Bacteria</taxon>
        <taxon>Candidatus Jacksoniibacteriota</taxon>
    </lineage>
</organism>
<reference evidence="8 9" key="1">
    <citation type="journal article" date="2016" name="Nat. Commun.">
        <title>Thousands of microbial genomes shed light on interconnected biogeochemical processes in an aquifer system.</title>
        <authorList>
            <person name="Anantharaman K."/>
            <person name="Brown C.T."/>
            <person name="Hug L.A."/>
            <person name="Sharon I."/>
            <person name="Castelle C.J."/>
            <person name="Probst A.J."/>
            <person name="Thomas B.C."/>
            <person name="Singh A."/>
            <person name="Wilkins M.J."/>
            <person name="Karaoz U."/>
            <person name="Brodie E.L."/>
            <person name="Williams K.H."/>
            <person name="Hubbard S.S."/>
            <person name="Banfield J.F."/>
        </authorList>
    </citation>
    <scope>NUCLEOTIDE SEQUENCE [LARGE SCALE GENOMIC DNA]</scope>
</reference>
<keyword evidence="4" id="KW-0699">rRNA-binding</keyword>
<dbReference type="PANTHER" id="PTHR12934">
    <property type="entry name" value="50S RIBOSOMAL PROTEIN L15"/>
    <property type="match status" value="1"/>
</dbReference>
<evidence type="ECO:0000313" key="8">
    <source>
        <dbReference type="EMBL" id="OGY73673.1"/>
    </source>
</evidence>
<sequence length="151" mass="16473">MPVKIHNLASVSKTKPKKRLGRGNSSGKGTYSTRGIKGQKARSGSGGMRKRSVMRQLIKKIPKLGGFRTPGPLPVSLSLEIIQKFYEDGETVNRASLVAKRIITARKARGIIKIIGNTKIKNRLLIEGIRLSKQAQSLIEKAGGSLLKQET</sequence>
<accession>A0A1G2A9T4</accession>
<dbReference type="InterPro" id="IPR036227">
    <property type="entry name" value="Ribosomal_uL15/eL18_sf"/>
</dbReference>
<evidence type="ECO:0000256" key="1">
    <source>
        <dbReference type="ARBA" id="ARBA00007320"/>
    </source>
</evidence>
<feature type="region of interest" description="Disordered" evidence="6">
    <location>
        <begin position="1"/>
        <end position="52"/>
    </location>
</feature>
<evidence type="ECO:0000256" key="2">
    <source>
        <dbReference type="ARBA" id="ARBA00022980"/>
    </source>
</evidence>
<comment type="function">
    <text evidence="4">Binds to the 23S rRNA.</text>
</comment>
<evidence type="ECO:0000313" key="9">
    <source>
        <dbReference type="Proteomes" id="UP000178315"/>
    </source>
</evidence>
<evidence type="ECO:0000256" key="4">
    <source>
        <dbReference type="HAMAP-Rule" id="MF_01341"/>
    </source>
</evidence>
<dbReference type="InterPro" id="IPR030878">
    <property type="entry name" value="Ribosomal_uL15"/>
</dbReference>
<comment type="caution">
    <text evidence="8">The sequence shown here is derived from an EMBL/GenBank/DDBJ whole genome shotgun (WGS) entry which is preliminary data.</text>
</comment>
<feature type="compositionally biased region" description="Polar residues" evidence="6">
    <location>
        <begin position="23"/>
        <end position="33"/>
    </location>
</feature>
<dbReference type="NCBIfam" id="TIGR01071">
    <property type="entry name" value="rplO_bact"/>
    <property type="match status" value="1"/>
</dbReference>
<dbReference type="GO" id="GO:0022625">
    <property type="term" value="C:cytosolic large ribosomal subunit"/>
    <property type="evidence" value="ECO:0007669"/>
    <property type="project" value="TreeGrafter"/>
</dbReference>
<evidence type="ECO:0000256" key="3">
    <source>
        <dbReference type="ARBA" id="ARBA00023274"/>
    </source>
</evidence>
<dbReference type="InterPro" id="IPR001196">
    <property type="entry name" value="Ribosomal_uL15_CS"/>
</dbReference>
<evidence type="ECO:0000256" key="5">
    <source>
        <dbReference type="RuleBase" id="RU003888"/>
    </source>
</evidence>